<dbReference type="InterPro" id="IPR011029">
    <property type="entry name" value="DEATH-like_dom_sf"/>
</dbReference>
<dbReference type="Ensembl" id="ENSORLT00020013222.1">
    <property type="protein sequence ID" value="ENSORLP00020001305.1"/>
    <property type="gene ID" value="ENSORLG00020002021.1"/>
</dbReference>
<sequence>MWGSGGTQGPFNTAAACLFFFFFYTIMLIVKELGDMVHRKAYAEIEEQNTSYKKMIEFWDGPLHSGGTPVKAAFYDTLKKHEPELLMNLCSS</sequence>
<evidence type="ECO:0000313" key="2">
    <source>
        <dbReference type="Ensembl" id="ENSORLP00020001305.1"/>
    </source>
</evidence>
<keyword evidence="1" id="KW-0812">Transmembrane</keyword>
<dbReference type="AlphaFoldDB" id="A0A3P9JYR0"/>
<name>A0A3P9JYR0_ORYLA</name>
<dbReference type="Proteomes" id="UP000265180">
    <property type="component" value="Chromosome 6"/>
</dbReference>
<proteinExistence type="predicted"/>
<reference key="1">
    <citation type="journal article" date="2007" name="Nature">
        <title>The medaka draft genome and insights into vertebrate genome evolution.</title>
        <authorList>
            <person name="Kasahara M."/>
            <person name="Naruse K."/>
            <person name="Sasaki S."/>
            <person name="Nakatani Y."/>
            <person name="Qu W."/>
            <person name="Ahsan B."/>
            <person name="Yamada T."/>
            <person name="Nagayasu Y."/>
            <person name="Doi K."/>
            <person name="Kasai Y."/>
            <person name="Jindo T."/>
            <person name="Kobayashi D."/>
            <person name="Shimada A."/>
            <person name="Toyoda A."/>
            <person name="Kuroki Y."/>
            <person name="Fujiyama A."/>
            <person name="Sasaki T."/>
            <person name="Shimizu A."/>
            <person name="Asakawa S."/>
            <person name="Shimizu N."/>
            <person name="Hashimoto S."/>
            <person name="Yang J."/>
            <person name="Lee Y."/>
            <person name="Matsushima K."/>
            <person name="Sugano S."/>
            <person name="Sakaizumi M."/>
            <person name="Narita T."/>
            <person name="Ohishi K."/>
            <person name="Haga S."/>
            <person name="Ohta F."/>
            <person name="Nomoto H."/>
            <person name="Nogata K."/>
            <person name="Morishita T."/>
            <person name="Endo T."/>
            <person name="Shin-I T."/>
            <person name="Takeda H."/>
            <person name="Morishita S."/>
            <person name="Kohara Y."/>
        </authorList>
    </citation>
    <scope>NUCLEOTIDE SEQUENCE [LARGE SCALE GENOMIC DNA]</scope>
    <source>
        <strain>Hd-rR</strain>
    </source>
</reference>
<keyword evidence="1" id="KW-0472">Membrane</keyword>
<protein>
    <submittedName>
        <fullName evidence="2">Uncharacterized protein</fullName>
    </submittedName>
</protein>
<evidence type="ECO:0000256" key="1">
    <source>
        <dbReference type="SAM" id="Phobius"/>
    </source>
</evidence>
<accession>A0A3P9JYR0</accession>
<reference evidence="2" key="4">
    <citation type="submission" date="2025-09" db="UniProtKB">
        <authorList>
            <consortium name="Ensembl"/>
        </authorList>
    </citation>
    <scope>IDENTIFICATION</scope>
    <source>
        <strain evidence="2">HNI</strain>
    </source>
</reference>
<feature type="transmembrane region" description="Helical" evidence="1">
    <location>
        <begin position="12"/>
        <end position="30"/>
    </location>
</feature>
<keyword evidence="1" id="KW-1133">Transmembrane helix</keyword>
<dbReference type="Gene3D" id="1.10.533.10">
    <property type="entry name" value="Death Domain, Fas"/>
    <property type="match status" value="1"/>
</dbReference>
<organism evidence="2 3">
    <name type="scientific">Oryzias latipes</name>
    <name type="common">Japanese rice fish</name>
    <name type="synonym">Japanese killifish</name>
    <dbReference type="NCBI Taxonomy" id="8090"/>
    <lineage>
        <taxon>Eukaryota</taxon>
        <taxon>Metazoa</taxon>
        <taxon>Chordata</taxon>
        <taxon>Craniata</taxon>
        <taxon>Vertebrata</taxon>
        <taxon>Euteleostomi</taxon>
        <taxon>Actinopterygii</taxon>
        <taxon>Neopterygii</taxon>
        <taxon>Teleostei</taxon>
        <taxon>Neoteleostei</taxon>
        <taxon>Acanthomorphata</taxon>
        <taxon>Ovalentaria</taxon>
        <taxon>Atherinomorphae</taxon>
        <taxon>Beloniformes</taxon>
        <taxon>Adrianichthyidae</taxon>
        <taxon>Oryziinae</taxon>
        <taxon>Oryzias</taxon>
    </lineage>
</organism>
<evidence type="ECO:0000313" key="3">
    <source>
        <dbReference type="Proteomes" id="UP000265180"/>
    </source>
</evidence>
<reference evidence="2" key="3">
    <citation type="submission" date="2025-08" db="UniProtKB">
        <authorList>
            <consortium name="Ensembl"/>
        </authorList>
    </citation>
    <scope>IDENTIFICATION</scope>
    <source>
        <strain evidence="2">HNI</strain>
    </source>
</reference>
<reference evidence="2 3" key="2">
    <citation type="submission" date="2017-04" db="EMBL/GenBank/DDBJ databases">
        <title>CpG methylation of centromeres and impact of large insertions on vertebrate speciation.</title>
        <authorList>
            <person name="Ichikawa K."/>
            <person name="Yoshimura J."/>
            <person name="Morishita S."/>
        </authorList>
    </citation>
    <scope>NUCLEOTIDE SEQUENCE</scope>
    <source>
        <strain evidence="2 3">HNI</strain>
    </source>
</reference>